<feature type="transmembrane region" description="Helical" evidence="6">
    <location>
        <begin position="12"/>
        <end position="30"/>
    </location>
</feature>
<keyword evidence="2" id="KW-1003">Cell membrane</keyword>
<feature type="transmembrane region" description="Helical" evidence="6">
    <location>
        <begin position="229"/>
        <end position="250"/>
    </location>
</feature>
<comment type="caution">
    <text evidence="7">The sequence shown here is derived from an EMBL/GenBank/DDBJ whole genome shotgun (WGS) entry which is preliminary data.</text>
</comment>
<feature type="transmembrane region" description="Helical" evidence="6">
    <location>
        <begin position="36"/>
        <end position="52"/>
    </location>
</feature>
<feature type="transmembrane region" description="Helical" evidence="6">
    <location>
        <begin position="355"/>
        <end position="374"/>
    </location>
</feature>
<dbReference type="EMBL" id="SNWF01000005">
    <property type="protein sequence ID" value="TDN89577.1"/>
    <property type="molecule type" value="Genomic_DNA"/>
</dbReference>
<dbReference type="CDD" id="cd06581">
    <property type="entry name" value="TM_PBP1_LivM_like"/>
    <property type="match status" value="1"/>
</dbReference>
<keyword evidence="5 6" id="KW-0472">Membrane</keyword>
<accession>A0A4R6G575</accession>
<feature type="transmembrane region" description="Helical" evidence="6">
    <location>
        <begin position="94"/>
        <end position="112"/>
    </location>
</feature>
<feature type="transmembrane region" description="Helical" evidence="6">
    <location>
        <begin position="317"/>
        <end position="343"/>
    </location>
</feature>
<gene>
    <name evidence="7" type="ORF">EV677_1636</name>
</gene>
<feature type="transmembrane region" description="Helical" evidence="6">
    <location>
        <begin position="150"/>
        <end position="168"/>
    </location>
</feature>
<dbReference type="AlphaFoldDB" id="A0A4R6G575"/>
<proteinExistence type="predicted"/>
<evidence type="ECO:0000313" key="8">
    <source>
        <dbReference type="Proteomes" id="UP000294737"/>
    </source>
</evidence>
<feature type="transmembrane region" description="Helical" evidence="6">
    <location>
        <begin position="175"/>
        <end position="191"/>
    </location>
</feature>
<dbReference type="RefSeq" id="WP_181666462.1">
    <property type="nucleotide sequence ID" value="NZ_PTLZ01000005.1"/>
</dbReference>
<evidence type="ECO:0000256" key="2">
    <source>
        <dbReference type="ARBA" id="ARBA00022475"/>
    </source>
</evidence>
<dbReference type="GO" id="GO:0005886">
    <property type="term" value="C:plasma membrane"/>
    <property type="evidence" value="ECO:0007669"/>
    <property type="project" value="UniProtKB-SubCell"/>
</dbReference>
<reference evidence="7 8" key="1">
    <citation type="submission" date="2019-03" db="EMBL/GenBank/DDBJ databases">
        <title>Genomic Encyclopedia of Type Strains, Phase IV (KMG-IV): sequencing the most valuable type-strain genomes for metagenomic binning, comparative biology and taxonomic classification.</title>
        <authorList>
            <person name="Goeker M."/>
        </authorList>
    </citation>
    <scope>NUCLEOTIDE SEQUENCE [LARGE SCALE GENOMIC DNA]</scope>
    <source>
        <strain evidence="7 8">DSM 18555</strain>
    </source>
</reference>
<dbReference type="PANTHER" id="PTHR30482">
    <property type="entry name" value="HIGH-AFFINITY BRANCHED-CHAIN AMINO ACID TRANSPORT SYSTEM PERMEASE"/>
    <property type="match status" value="1"/>
</dbReference>
<name>A0A4R6G575_9BURK</name>
<organism evidence="7 8">
    <name type="scientific">Herminiimonas fonticola</name>
    <dbReference type="NCBI Taxonomy" id="303380"/>
    <lineage>
        <taxon>Bacteria</taxon>
        <taxon>Pseudomonadati</taxon>
        <taxon>Pseudomonadota</taxon>
        <taxon>Betaproteobacteria</taxon>
        <taxon>Burkholderiales</taxon>
        <taxon>Oxalobacteraceae</taxon>
        <taxon>Herminiimonas</taxon>
    </lineage>
</organism>
<feature type="transmembrane region" description="Helical" evidence="6">
    <location>
        <begin position="281"/>
        <end position="305"/>
    </location>
</feature>
<keyword evidence="3 6" id="KW-0812">Transmembrane</keyword>
<keyword evidence="4 6" id="KW-1133">Transmembrane helix</keyword>
<dbReference type="Proteomes" id="UP000294737">
    <property type="component" value="Unassembled WGS sequence"/>
</dbReference>
<dbReference type="PANTHER" id="PTHR30482:SF10">
    <property type="entry name" value="HIGH-AFFINITY BRANCHED-CHAIN AMINO ACID TRANSPORT PROTEIN BRAE"/>
    <property type="match status" value="1"/>
</dbReference>
<keyword evidence="8" id="KW-1185">Reference proteome</keyword>
<evidence type="ECO:0000256" key="1">
    <source>
        <dbReference type="ARBA" id="ARBA00004651"/>
    </source>
</evidence>
<sequence>MKDIQLNKKSAALVLGLATLGISIYMWLFLHAESQLAVGALIVLALILTLLGKKLGTVERIEKAAASRPGLARVWSLLAALSLVAAFYDSHFVLLMIGGVLLYAIACMGLTLQFGFSGVSNFSGAAFFGIGSYTTAVLATHTGLPSLANIAIAGAVAAIIGSILIWPVLRTRGHYAALVTIAFGILFKTFLEVNDVLGGPQGLQVPGMTLFGYVFNENFTLFGIEFSFYVNYVLLSLLLFVCAFVLIKALERSWVGLSMDVVRTDETAASTFGLHIVRWKVIAFTLGNFFAGVAGSVYGMMVGFVAPNNFTFADSLLLLSITILGGLGNVIGLIPAAIIVMMLPEKLQFIQEYRVLLYAVLVIGILLFRPDGLLPRKTRLFFSRKAAQ</sequence>
<evidence type="ECO:0000256" key="6">
    <source>
        <dbReference type="SAM" id="Phobius"/>
    </source>
</evidence>
<feature type="transmembrane region" description="Helical" evidence="6">
    <location>
        <begin position="124"/>
        <end position="144"/>
    </location>
</feature>
<comment type="subcellular location">
    <subcellularLocation>
        <location evidence="1">Cell membrane</location>
        <topology evidence="1">Multi-pass membrane protein</topology>
    </subcellularLocation>
</comment>
<feature type="transmembrane region" description="Helical" evidence="6">
    <location>
        <begin position="72"/>
        <end position="88"/>
    </location>
</feature>
<dbReference type="InterPro" id="IPR043428">
    <property type="entry name" value="LivM-like"/>
</dbReference>
<dbReference type="InterPro" id="IPR001851">
    <property type="entry name" value="ABC_transp_permease"/>
</dbReference>
<evidence type="ECO:0000313" key="7">
    <source>
        <dbReference type="EMBL" id="TDN89577.1"/>
    </source>
</evidence>
<evidence type="ECO:0000256" key="3">
    <source>
        <dbReference type="ARBA" id="ARBA00022692"/>
    </source>
</evidence>
<dbReference type="GO" id="GO:0015658">
    <property type="term" value="F:branched-chain amino acid transmembrane transporter activity"/>
    <property type="evidence" value="ECO:0007669"/>
    <property type="project" value="InterPro"/>
</dbReference>
<evidence type="ECO:0000256" key="4">
    <source>
        <dbReference type="ARBA" id="ARBA00022989"/>
    </source>
</evidence>
<evidence type="ECO:0000256" key="5">
    <source>
        <dbReference type="ARBA" id="ARBA00023136"/>
    </source>
</evidence>
<dbReference type="Pfam" id="PF02653">
    <property type="entry name" value="BPD_transp_2"/>
    <property type="match status" value="1"/>
</dbReference>
<protein>
    <submittedName>
        <fullName evidence="7">Amino acid/amide ABC transporter membrane protein 2 (HAAT family)</fullName>
    </submittedName>
</protein>